<evidence type="ECO:0000313" key="1">
    <source>
        <dbReference type="EMBL" id="KIM30314.1"/>
    </source>
</evidence>
<reference evidence="2" key="2">
    <citation type="submission" date="2015-01" db="EMBL/GenBank/DDBJ databases">
        <title>Evolutionary Origins and Diversification of the Mycorrhizal Mutualists.</title>
        <authorList>
            <consortium name="DOE Joint Genome Institute"/>
            <consortium name="Mycorrhizal Genomics Consortium"/>
            <person name="Kohler A."/>
            <person name="Kuo A."/>
            <person name="Nagy L.G."/>
            <person name="Floudas D."/>
            <person name="Copeland A."/>
            <person name="Barry K.W."/>
            <person name="Cichocki N."/>
            <person name="Veneault-Fourrey C."/>
            <person name="LaButti K."/>
            <person name="Lindquist E.A."/>
            <person name="Lipzen A."/>
            <person name="Lundell T."/>
            <person name="Morin E."/>
            <person name="Murat C."/>
            <person name="Riley R."/>
            <person name="Ohm R."/>
            <person name="Sun H."/>
            <person name="Tunlid A."/>
            <person name="Henrissat B."/>
            <person name="Grigoriev I.V."/>
            <person name="Hibbett D.S."/>
            <person name="Martin F."/>
        </authorList>
    </citation>
    <scope>NUCLEOTIDE SEQUENCE [LARGE SCALE GENOMIC DNA]</scope>
    <source>
        <strain evidence="2">MAFF 305830</strain>
    </source>
</reference>
<protein>
    <submittedName>
        <fullName evidence="1">Uncharacterized protein</fullName>
    </submittedName>
</protein>
<organism evidence="1 2">
    <name type="scientific">Serendipita vermifera MAFF 305830</name>
    <dbReference type="NCBI Taxonomy" id="933852"/>
    <lineage>
        <taxon>Eukaryota</taxon>
        <taxon>Fungi</taxon>
        <taxon>Dikarya</taxon>
        <taxon>Basidiomycota</taxon>
        <taxon>Agaricomycotina</taxon>
        <taxon>Agaricomycetes</taxon>
        <taxon>Sebacinales</taxon>
        <taxon>Serendipitaceae</taxon>
        <taxon>Serendipita</taxon>
    </lineage>
</organism>
<name>A0A0C3BDU8_SERVB</name>
<evidence type="ECO:0000313" key="2">
    <source>
        <dbReference type="Proteomes" id="UP000054097"/>
    </source>
</evidence>
<dbReference type="HOGENOM" id="CLU_2499281_0_0_1"/>
<accession>A0A0C3BDU8</accession>
<sequence length="86" mass="9903">MSWFSSPSKSWTLAPTLVSHFCVSRFLFASHRYAVGGREYAAYSYDSAYGMDRSLLAPFAMDDISYSFYGWPSLFRFYAYDTLVSK</sequence>
<keyword evidence="2" id="KW-1185">Reference proteome</keyword>
<dbReference type="Proteomes" id="UP000054097">
    <property type="component" value="Unassembled WGS sequence"/>
</dbReference>
<dbReference type="EMBL" id="KN824285">
    <property type="protein sequence ID" value="KIM30314.1"/>
    <property type="molecule type" value="Genomic_DNA"/>
</dbReference>
<proteinExistence type="predicted"/>
<reference evidence="1 2" key="1">
    <citation type="submission" date="2014-04" db="EMBL/GenBank/DDBJ databases">
        <authorList>
            <consortium name="DOE Joint Genome Institute"/>
            <person name="Kuo A."/>
            <person name="Zuccaro A."/>
            <person name="Kohler A."/>
            <person name="Nagy L.G."/>
            <person name="Floudas D."/>
            <person name="Copeland A."/>
            <person name="Barry K.W."/>
            <person name="Cichocki N."/>
            <person name="Veneault-Fourrey C."/>
            <person name="LaButti K."/>
            <person name="Lindquist E.A."/>
            <person name="Lipzen A."/>
            <person name="Lundell T."/>
            <person name="Morin E."/>
            <person name="Murat C."/>
            <person name="Sun H."/>
            <person name="Tunlid A."/>
            <person name="Henrissat B."/>
            <person name="Grigoriev I.V."/>
            <person name="Hibbett D.S."/>
            <person name="Martin F."/>
            <person name="Nordberg H.P."/>
            <person name="Cantor M.N."/>
            <person name="Hua S.X."/>
        </authorList>
    </citation>
    <scope>NUCLEOTIDE SEQUENCE [LARGE SCALE GENOMIC DNA]</scope>
    <source>
        <strain evidence="1 2">MAFF 305830</strain>
    </source>
</reference>
<dbReference type="AlphaFoldDB" id="A0A0C3BDU8"/>
<gene>
    <name evidence="1" type="ORF">M408DRAFT_296722</name>
</gene>